<organism evidence="1">
    <name type="scientific">Archaeoglobus fulgidus</name>
    <dbReference type="NCBI Taxonomy" id="2234"/>
    <lineage>
        <taxon>Archaea</taxon>
        <taxon>Methanobacteriati</taxon>
        <taxon>Methanobacteriota</taxon>
        <taxon>Archaeoglobi</taxon>
        <taxon>Archaeoglobales</taxon>
        <taxon>Archaeoglobaceae</taxon>
        <taxon>Archaeoglobus</taxon>
    </lineage>
</organism>
<comment type="caution">
    <text evidence="1">The sequence shown here is derived from an EMBL/GenBank/DDBJ whole genome shotgun (WGS) entry which is preliminary data.</text>
</comment>
<gene>
    <name evidence="1" type="ORF">ENW66_03410</name>
</gene>
<evidence type="ECO:0000313" key="1">
    <source>
        <dbReference type="EMBL" id="HFW31986.1"/>
    </source>
</evidence>
<dbReference type="EMBL" id="DTLB01000018">
    <property type="protein sequence ID" value="HFW31986.1"/>
    <property type="molecule type" value="Genomic_DNA"/>
</dbReference>
<proteinExistence type="predicted"/>
<reference evidence="1" key="1">
    <citation type="journal article" date="2020" name="mSystems">
        <title>Genome- and Community-Level Interaction Insights into Carbon Utilization and Element Cycling Functions of Hydrothermarchaeota in Hydrothermal Sediment.</title>
        <authorList>
            <person name="Zhou Z."/>
            <person name="Liu Y."/>
            <person name="Xu W."/>
            <person name="Pan J."/>
            <person name="Luo Z.H."/>
            <person name="Li M."/>
        </authorList>
    </citation>
    <scope>NUCLEOTIDE SEQUENCE [LARGE SCALE GENOMIC DNA]</scope>
    <source>
        <strain evidence="1">SpSt-87</strain>
    </source>
</reference>
<dbReference type="AlphaFoldDB" id="A0A7C3RH28"/>
<protein>
    <submittedName>
        <fullName evidence="1">Uncharacterized protein</fullName>
    </submittedName>
</protein>
<accession>A0A7C3RH28</accession>
<sequence length="59" mass="6805">MLVVRCCVYSPIHSCAVRVTTYPDLSENREELAERFIGKTREIPKRDFEMIMETAGVRG</sequence>
<name>A0A7C3RH28_ARCFL</name>